<sequence>MIGKTAERQFRALISLHNSPERYLSLGELPRGIGCTIMETLTRGGYAEAGPSCRFPRQAGWKITTLGIHALEKALQPDAVPEPGEDRLTDWAATSQLQN</sequence>
<organism evidence="1 2">
    <name type="scientific">Roseococcus pinisoli</name>
    <dbReference type="NCBI Taxonomy" id="2835040"/>
    <lineage>
        <taxon>Bacteria</taxon>
        <taxon>Pseudomonadati</taxon>
        <taxon>Pseudomonadota</taxon>
        <taxon>Alphaproteobacteria</taxon>
        <taxon>Acetobacterales</taxon>
        <taxon>Roseomonadaceae</taxon>
        <taxon>Roseococcus</taxon>
    </lineage>
</organism>
<dbReference type="RefSeq" id="WP_213668923.1">
    <property type="nucleotide sequence ID" value="NZ_JAHCDA010000001.1"/>
</dbReference>
<name>A0ABS5Q9G8_9PROT</name>
<dbReference type="EMBL" id="JAHCDA010000001">
    <property type="protein sequence ID" value="MBS7810295.1"/>
    <property type="molecule type" value="Genomic_DNA"/>
</dbReference>
<accession>A0ABS5Q9G8</accession>
<evidence type="ECO:0000313" key="1">
    <source>
        <dbReference type="EMBL" id="MBS7810295.1"/>
    </source>
</evidence>
<protein>
    <submittedName>
        <fullName evidence="1">Uncharacterized protein</fullName>
    </submittedName>
</protein>
<evidence type="ECO:0000313" key="2">
    <source>
        <dbReference type="Proteomes" id="UP000766336"/>
    </source>
</evidence>
<keyword evidence="2" id="KW-1185">Reference proteome</keyword>
<comment type="caution">
    <text evidence="1">The sequence shown here is derived from an EMBL/GenBank/DDBJ whole genome shotgun (WGS) entry which is preliminary data.</text>
</comment>
<gene>
    <name evidence="1" type="ORF">KHU32_05055</name>
</gene>
<dbReference type="Proteomes" id="UP000766336">
    <property type="component" value="Unassembled WGS sequence"/>
</dbReference>
<proteinExistence type="predicted"/>
<reference evidence="1 2" key="1">
    <citation type="submission" date="2021-05" db="EMBL/GenBank/DDBJ databases">
        <title>Roseococcus sp. XZZS9, whole genome shotgun sequencing project.</title>
        <authorList>
            <person name="Zhao G."/>
            <person name="Shen L."/>
        </authorList>
    </citation>
    <scope>NUCLEOTIDE SEQUENCE [LARGE SCALE GENOMIC DNA]</scope>
    <source>
        <strain evidence="1 2">XZZS9</strain>
    </source>
</reference>